<dbReference type="Pfam" id="PF16487">
    <property type="entry name" value="ArgoMid"/>
    <property type="match status" value="1"/>
</dbReference>
<dbReference type="AlphaFoldDB" id="A0A6P8KF22"/>
<dbReference type="Proteomes" id="UP000515162">
    <property type="component" value="Chromosome 3L"/>
</dbReference>
<dbReference type="InterPro" id="IPR036085">
    <property type="entry name" value="PAZ_dom_sf"/>
</dbReference>
<dbReference type="GeneID" id="117142124"/>
<evidence type="ECO:0000313" key="4">
    <source>
        <dbReference type="Proteomes" id="UP000515162"/>
    </source>
</evidence>
<evidence type="ECO:0000256" key="1">
    <source>
        <dbReference type="SAM" id="MobiDB-lite"/>
    </source>
</evidence>
<dbReference type="Pfam" id="PF08699">
    <property type="entry name" value="ArgoL1"/>
    <property type="match status" value="1"/>
</dbReference>
<proteinExistence type="predicted"/>
<feature type="compositionally biased region" description="Low complexity" evidence="1">
    <location>
        <begin position="89"/>
        <end position="123"/>
    </location>
</feature>
<keyword evidence="4" id="KW-1185">Reference proteome</keyword>
<dbReference type="Pfam" id="PF16488">
    <property type="entry name" value="ArgoL2"/>
    <property type="match status" value="1"/>
</dbReference>
<dbReference type="Pfam" id="PF02170">
    <property type="entry name" value="PAZ"/>
    <property type="match status" value="1"/>
</dbReference>
<dbReference type="GO" id="GO:0034587">
    <property type="term" value="P:piRNA processing"/>
    <property type="evidence" value="ECO:0007669"/>
    <property type="project" value="UniProtKB-ARBA"/>
</dbReference>
<dbReference type="GO" id="GO:0035194">
    <property type="term" value="P:regulatory ncRNA-mediated post-transcriptional gene silencing"/>
    <property type="evidence" value="ECO:0007669"/>
    <property type="project" value="UniProtKB-ARBA"/>
</dbReference>
<dbReference type="GO" id="GO:0005737">
    <property type="term" value="C:cytoplasm"/>
    <property type="evidence" value="ECO:0007669"/>
    <property type="project" value="UniProtKB-ARBA"/>
</dbReference>
<dbReference type="InterPro" id="IPR003100">
    <property type="entry name" value="PAZ_dom"/>
</dbReference>
<dbReference type="PANTHER" id="PTHR22891">
    <property type="entry name" value="EUKARYOTIC TRANSLATION INITIATION FACTOR 2C"/>
    <property type="match status" value="1"/>
</dbReference>
<dbReference type="Pfam" id="PF02171">
    <property type="entry name" value="Piwi"/>
    <property type="match status" value="1"/>
</dbReference>
<gene>
    <name evidence="5" type="primary">LOC117142124</name>
</gene>
<evidence type="ECO:0000259" key="2">
    <source>
        <dbReference type="PROSITE" id="PS50821"/>
    </source>
</evidence>
<dbReference type="InterPro" id="IPR012337">
    <property type="entry name" value="RNaseH-like_sf"/>
</dbReference>
<protein>
    <submittedName>
        <fullName evidence="5">Protein argonaute-2</fullName>
    </submittedName>
</protein>
<feature type="domain" description="Piwi" evidence="3">
    <location>
        <begin position="890"/>
        <end position="1181"/>
    </location>
</feature>
<dbReference type="Pfam" id="PF16486">
    <property type="entry name" value="ArgoN"/>
    <property type="match status" value="1"/>
</dbReference>
<dbReference type="GO" id="GO:0003723">
    <property type="term" value="F:RNA binding"/>
    <property type="evidence" value="ECO:0007669"/>
    <property type="project" value="InterPro"/>
</dbReference>
<dbReference type="SMART" id="SM01163">
    <property type="entry name" value="DUF1785"/>
    <property type="match status" value="1"/>
</dbReference>
<dbReference type="SUPFAM" id="SSF53098">
    <property type="entry name" value="Ribonuclease H-like"/>
    <property type="match status" value="1"/>
</dbReference>
<reference evidence="5" key="1">
    <citation type="submission" date="2025-08" db="UniProtKB">
        <authorList>
            <consortium name="RefSeq"/>
        </authorList>
    </citation>
    <scope>IDENTIFICATION</scope>
    <source>
        <strain evidence="5">Mau12</strain>
        <tissue evidence="5">Whole Body</tissue>
    </source>
</reference>
<dbReference type="CDD" id="cd04657">
    <property type="entry name" value="Piwi_ago-like"/>
    <property type="match status" value="1"/>
</dbReference>
<dbReference type="Gene3D" id="2.170.260.10">
    <property type="entry name" value="paz domain"/>
    <property type="match status" value="1"/>
</dbReference>
<dbReference type="InterPro" id="IPR032473">
    <property type="entry name" value="Argonaute_Mid_dom"/>
</dbReference>
<feature type="compositionally biased region" description="Low complexity" evidence="1">
    <location>
        <begin position="193"/>
        <end position="244"/>
    </location>
</feature>
<dbReference type="InterPro" id="IPR032472">
    <property type="entry name" value="ArgoL2"/>
</dbReference>
<dbReference type="InterPro" id="IPR032474">
    <property type="entry name" value="Argonaute_N"/>
</dbReference>
<feature type="compositionally biased region" description="Low complexity" evidence="1">
    <location>
        <begin position="267"/>
        <end position="306"/>
    </location>
</feature>
<dbReference type="Gene3D" id="3.30.420.10">
    <property type="entry name" value="Ribonuclease H-like superfamily/Ribonuclease H"/>
    <property type="match status" value="1"/>
</dbReference>
<feature type="compositionally biased region" description="Low complexity" evidence="1">
    <location>
        <begin position="146"/>
        <end position="185"/>
    </location>
</feature>
<sequence>MGKNDKYKKGGPESAAAPQPQQQQQQQRQQQPQQQQQQRQQQPQQQQQQQNQQSLRQQPSTSSGGGQKQKFQGGTGQKTQDQARDGSGDQKQGQGQEGAYQQRPPAQQQGGHQQGPQGRPAQGQKGGYQQGGQRQDGGYQQGQGGYQTQSQGQYQSRGPPQQQPSTSSGGGQQQKFQGWTGQKTQDQARDGSGDQQQGQWRPAQGQQRGQQQGRQGQEGGYQQRPPAQQQGGHQQGPQGRPAQGQKGGYQQGGQRQDGGYQQGQGGYQTQSQGQYQSRGPPQQQPSTSSGGGQQQKFQGWTGQKTQDQARDGSGDQQQGQWRPAQGQQRGQQQGRQGQAGGYQQRPPAQQQGGHQQGPQGRPAQGQKGGNQQAQGGYQTQSQGQYQSRGPPQQQQAAPLPLPPQPAGSIKRGTIGRPGQVAINYLDLDMSKMPSVAYHYDVKIMPDRPKKFYRQAFEQFRMDQLGGAILAFDGKASCYSVDKLPLNTQNPEVTVTDCNGRTLRYTIEIKETADSNIDLKSLTTYMKDRIFDKPMRAMQCMEVVLASPCYKKAIRVGRSFFKMSDPGECYDLKDGYEALVGLYQAFMLGDRPFLNVDISHKSFPKPISMIQYLEEYSLNAKINNTTNLDYSRRFLEPFLKGINVVYTPPKSFQSAPRIYRVNGLSRAPANSEVFEHDGKRVTIASYFHSRNYPLKYPQLHCLNVGSSVKSVMLPIELCSIEEGQALNRKDGARQVSEMIRFAATSTNVRKGKIMNLMKFFQHNLDPTISRFGIRIANDFIVVSTRILNPPQVEYHNKKFSLVNKGSWRMDNMQFLQPKNVAHKWTVLYCDSRGGGHKIPYNQVNDFGRKILSQSKAFNISLDSEVSIRPFTDDERSLDTVFADLKRSHYDLAIVIIPQSRISYDTIKQKAELQHGILTQCVKQFTVERKCNDQTIGNILLKINSKLNGINHKIKDDPRLPMLVNTMYMGADVTHPSPDQREIPSVVGVAASHDPYGASYNMQYRLQRGTLEEIEDMYTVTLEHLRVYKEYRKAYPDHILYYRDGVSDGQFPKIKNEELLHIRQACDKVGCKPKICCVIVVKRHHTRFFPSGVETPSNRFNNVDPGTVVDRTIVHPNEMQFFMVSHQAIQGTAKPTRYNVIENTGNLDIDLLQQLTYNLCHMFPRCNRSVSYPAPAYLAHLVAARGRVYLTGTHRFLDLKKEYAKRTIVPEFMKKNPMYFV</sequence>
<dbReference type="GO" id="GO:0004521">
    <property type="term" value="F:RNA endonuclease activity"/>
    <property type="evidence" value="ECO:0007669"/>
    <property type="project" value="UniProtKB-ARBA"/>
</dbReference>
<dbReference type="CDD" id="cd02825">
    <property type="entry name" value="PAZ"/>
    <property type="match status" value="1"/>
</dbReference>
<feature type="compositionally biased region" description="Low complexity" evidence="1">
    <location>
        <begin position="316"/>
        <end position="398"/>
    </location>
</feature>
<dbReference type="InterPro" id="IPR014811">
    <property type="entry name" value="ArgoL1"/>
</dbReference>
<dbReference type="SUPFAM" id="SSF101690">
    <property type="entry name" value="PAZ domain"/>
    <property type="match status" value="1"/>
</dbReference>
<name>A0A6P8KF22_DROMA</name>
<dbReference type="RefSeq" id="XP_033161911.1">
    <property type="nucleotide sequence ID" value="XM_033306020.1"/>
</dbReference>
<organism evidence="4 5">
    <name type="scientific">Drosophila mauritiana</name>
    <name type="common">Fruit fly</name>
    <dbReference type="NCBI Taxonomy" id="7226"/>
    <lineage>
        <taxon>Eukaryota</taxon>
        <taxon>Metazoa</taxon>
        <taxon>Ecdysozoa</taxon>
        <taxon>Arthropoda</taxon>
        <taxon>Hexapoda</taxon>
        <taxon>Insecta</taxon>
        <taxon>Pterygota</taxon>
        <taxon>Neoptera</taxon>
        <taxon>Endopterygota</taxon>
        <taxon>Diptera</taxon>
        <taxon>Brachycera</taxon>
        <taxon>Muscomorpha</taxon>
        <taxon>Ephydroidea</taxon>
        <taxon>Drosophilidae</taxon>
        <taxon>Drosophila</taxon>
        <taxon>Sophophora</taxon>
    </lineage>
</organism>
<dbReference type="InterPro" id="IPR036397">
    <property type="entry name" value="RNaseH_sf"/>
</dbReference>
<feature type="region of interest" description="Disordered" evidence="1">
    <location>
        <begin position="1"/>
        <end position="414"/>
    </location>
</feature>
<feature type="domain" description="PAZ" evidence="2">
    <location>
        <begin position="607"/>
        <end position="721"/>
    </location>
</feature>
<accession>A0A6P8KF22</accession>
<dbReference type="InterPro" id="IPR003165">
    <property type="entry name" value="Piwi"/>
</dbReference>
<dbReference type="PROSITE" id="PS50821">
    <property type="entry name" value="PAZ"/>
    <property type="match status" value="1"/>
</dbReference>
<feature type="compositionally biased region" description="Low complexity" evidence="1">
    <location>
        <begin position="18"/>
        <end position="80"/>
    </location>
</feature>
<feature type="compositionally biased region" description="Basic and acidic residues" evidence="1">
    <location>
        <begin position="1"/>
        <end position="11"/>
    </location>
</feature>
<dbReference type="SMART" id="SM00950">
    <property type="entry name" value="Piwi"/>
    <property type="match status" value="1"/>
</dbReference>
<dbReference type="InterPro" id="IPR045246">
    <property type="entry name" value="Piwi_ago-like"/>
</dbReference>
<evidence type="ECO:0000313" key="5">
    <source>
        <dbReference type="RefSeq" id="XP_033161911.1"/>
    </source>
</evidence>
<dbReference type="PROSITE" id="PS50822">
    <property type="entry name" value="PIWI"/>
    <property type="match status" value="1"/>
</dbReference>
<dbReference type="Gene3D" id="3.40.50.2300">
    <property type="match status" value="1"/>
</dbReference>
<evidence type="ECO:0000259" key="3">
    <source>
        <dbReference type="PROSITE" id="PS50822"/>
    </source>
</evidence>